<sequence>MKETNLKHIAIIMDGNGRWAQSRSHERIWGHIRGSKIVSNIVEEADDLGAKALTLYAFSTENWSRPVGEVKVLFKLLKKFLLKERNRILKNNIQFKVMGDITKLPEKTQSLIAELENDSKDNKGLKLTFAFGYGGRDEIVQAANKFIKENPGKELTEELLQSYLLMPHLGDVDLLIRTGGDQRISNFLLWQSAYAELYFTQTKWPDFTRKEFKEIFEFVSKRERRFGNVCSSDLQTSKMMAVENKELITNL</sequence>
<gene>
    <name evidence="3" type="primary">uppS</name>
    <name evidence="3" type="ordered locus">BMS_0233</name>
</gene>
<dbReference type="SUPFAM" id="SSF64005">
    <property type="entry name" value="Undecaprenyl diphosphate synthase"/>
    <property type="match status" value="1"/>
</dbReference>
<comment type="similarity">
    <text evidence="2">Belongs to the UPP synthase family.</text>
</comment>
<name>E1X2W9_HALMS</name>
<accession>E1X2W9</accession>
<proteinExistence type="inferred from homology"/>
<comment type="subunit">
    <text evidence="2">Homodimer.</text>
</comment>
<dbReference type="OrthoDB" id="5290569at2"/>
<reference evidence="4" key="1">
    <citation type="journal article" date="2013" name="ISME J.">
        <title>A small predatory core genome in the divergent marine Bacteriovorax marinus SJ and the terrestrial Bdellovibrio bacteriovorus.</title>
        <authorList>
            <person name="Crossman L.C."/>
            <person name="Chen H."/>
            <person name="Cerdeno-Tarraga A.M."/>
            <person name="Brooks K."/>
            <person name="Quail M.A."/>
            <person name="Pineiro S.A."/>
            <person name="Hobley L."/>
            <person name="Sockett R.E."/>
            <person name="Bentley S.D."/>
            <person name="Parkhill J."/>
            <person name="Williams H.N."/>
            <person name="Stine O.C."/>
        </authorList>
    </citation>
    <scope>NUCLEOTIDE SEQUENCE [LARGE SCALE GENOMIC DNA]</scope>
    <source>
        <strain evidence="4">ATCC BAA-682 / DSM 15412 / SJ</strain>
    </source>
</reference>
<dbReference type="STRING" id="862908.BMS_0233"/>
<feature type="active site" description="Proton acceptor" evidence="2">
    <location>
        <position position="62"/>
    </location>
</feature>
<dbReference type="PROSITE" id="PS01066">
    <property type="entry name" value="UPP_SYNTHASE"/>
    <property type="match status" value="1"/>
</dbReference>
<feature type="binding site" evidence="2">
    <location>
        <position position="27"/>
    </location>
    <ligand>
        <name>substrate</name>
    </ligand>
</feature>
<dbReference type="eggNOG" id="COG0020">
    <property type="taxonomic scope" value="Bacteria"/>
</dbReference>
<organism evidence="3 4">
    <name type="scientific">Halobacteriovorax marinus (strain ATCC BAA-682 / DSM 15412 / SJ)</name>
    <name type="common">Bacteriovorax marinus</name>
    <dbReference type="NCBI Taxonomy" id="862908"/>
    <lineage>
        <taxon>Bacteria</taxon>
        <taxon>Pseudomonadati</taxon>
        <taxon>Bdellovibrionota</taxon>
        <taxon>Bacteriovoracia</taxon>
        <taxon>Bacteriovoracales</taxon>
        <taxon>Halobacteriovoraceae</taxon>
        <taxon>Halobacteriovorax</taxon>
    </lineage>
</organism>
<comment type="cofactor">
    <cofactor evidence="2">
        <name>Mg(2+)</name>
        <dbReference type="ChEBI" id="CHEBI:18420"/>
    </cofactor>
    <text evidence="2">Binds 2 magnesium ions per subunit.</text>
</comment>
<feature type="binding site" evidence="2">
    <location>
        <position position="19"/>
    </location>
    <ligand>
        <name>substrate</name>
    </ligand>
</feature>
<feature type="active site" evidence="2">
    <location>
        <position position="14"/>
    </location>
</feature>
<dbReference type="AlphaFoldDB" id="E1X2W9"/>
<dbReference type="EC" id="2.5.1.-" evidence="2"/>
<dbReference type="NCBIfam" id="TIGR00055">
    <property type="entry name" value="uppS"/>
    <property type="match status" value="1"/>
</dbReference>
<dbReference type="HAMAP" id="MF_01139">
    <property type="entry name" value="ISPT"/>
    <property type="match status" value="1"/>
</dbReference>
<evidence type="ECO:0000256" key="1">
    <source>
        <dbReference type="ARBA" id="ARBA00022679"/>
    </source>
</evidence>
<dbReference type="Pfam" id="PF01255">
    <property type="entry name" value="Prenyltransf"/>
    <property type="match status" value="1"/>
</dbReference>
<keyword evidence="2" id="KW-0479">Metal-binding</keyword>
<feature type="binding site" evidence="2">
    <location>
        <position position="63"/>
    </location>
    <ligand>
        <name>substrate</name>
    </ligand>
</feature>
<dbReference type="FunFam" id="3.40.1180.10:FF:000001">
    <property type="entry name" value="(2E,6E)-farnesyl-diphosphate-specific ditrans,polycis-undecaprenyl-diphosphate synthase"/>
    <property type="match status" value="1"/>
</dbReference>
<feature type="binding site" evidence="2">
    <location>
        <position position="31"/>
    </location>
    <ligand>
        <name>substrate</name>
    </ligand>
</feature>
<evidence type="ECO:0000256" key="2">
    <source>
        <dbReference type="HAMAP-Rule" id="MF_01139"/>
    </source>
</evidence>
<keyword evidence="2" id="KW-0460">Magnesium</keyword>
<feature type="binding site" evidence="2">
    <location>
        <position position="14"/>
    </location>
    <ligand>
        <name>Mg(2+)</name>
        <dbReference type="ChEBI" id="CHEBI:18420"/>
    </ligand>
</feature>
<feature type="binding site" evidence="2">
    <location>
        <begin position="183"/>
        <end position="185"/>
    </location>
    <ligand>
        <name>substrate</name>
    </ligand>
</feature>
<dbReference type="KEGG" id="bmx:BMS_0233"/>
<dbReference type="GO" id="GO:0045547">
    <property type="term" value="F:ditrans,polycis-polyprenyl diphosphate synthase [(2E,6E)-farnesyl diphosphate specific] activity"/>
    <property type="evidence" value="ECO:0007669"/>
    <property type="project" value="TreeGrafter"/>
</dbReference>
<dbReference type="Proteomes" id="UP000008963">
    <property type="component" value="Chromosome"/>
</dbReference>
<dbReference type="PATRIC" id="fig|862908.3.peg.224"/>
<dbReference type="HOGENOM" id="CLU_038505_1_1_7"/>
<feature type="binding site" evidence="2">
    <location>
        <position position="177"/>
    </location>
    <ligand>
        <name>substrate</name>
    </ligand>
</feature>
<dbReference type="InterPro" id="IPR036424">
    <property type="entry name" value="UPP_synth-like_sf"/>
</dbReference>
<protein>
    <recommendedName>
        <fullName evidence="2">Isoprenyl transferase</fullName>
        <ecNumber evidence="2">2.5.1.-</ecNumber>
    </recommendedName>
</protein>
<evidence type="ECO:0000313" key="3">
    <source>
        <dbReference type="EMBL" id="CBW25164.1"/>
    </source>
</evidence>
<comment type="function">
    <text evidence="2">Catalyzes the condensation of isopentenyl diphosphate (IPP) with allylic pyrophosphates generating different type of terpenoids.</text>
</comment>
<keyword evidence="4" id="KW-1185">Reference proteome</keyword>
<feature type="binding site" evidence="2">
    <location>
        <begin position="15"/>
        <end position="18"/>
    </location>
    <ligand>
        <name>substrate</name>
    </ligand>
</feature>
<feature type="binding site" evidence="2">
    <location>
        <position position="196"/>
    </location>
    <ligand>
        <name>Mg(2+)</name>
        <dbReference type="ChEBI" id="CHEBI:18420"/>
    </ligand>
</feature>
<dbReference type="Gene3D" id="3.40.1180.10">
    <property type="entry name" value="Decaprenyl diphosphate synthase-like"/>
    <property type="match status" value="1"/>
</dbReference>
<evidence type="ECO:0000313" key="4">
    <source>
        <dbReference type="Proteomes" id="UP000008963"/>
    </source>
</evidence>
<dbReference type="GO" id="GO:0016094">
    <property type="term" value="P:polyprenol biosynthetic process"/>
    <property type="evidence" value="ECO:0007669"/>
    <property type="project" value="TreeGrafter"/>
</dbReference>
<dbReference type="InterPro" id="IPR001441">
    <property type="entry name" value="UPP_synth-like"/>
</dbReference>
<dbReference type="RefSeq" id="WP_014242953.1">
    <property type="nucleotide sequence ID" value="NC_016620.1"/>
</dbReference>
<keyword evidence="1 2" id="KW-0808">Transferase</keyword>
<dbReference type="PANTHER" id="PTHR10291:SF0">
    <property type="entry name" value="DEHYDRODOLICHYL DIPHOSPHATE SYNTHASE 2"/>
    <property type="match status" value="1"/>
</dbReference>
<feature type="binding site" evidence="2">
    <location>
        <position position="65"/>
    </location>
    <ligand>
        <name>substrate</name>
    </ligand>
</feature>
<dbReference type="GO" id="GO:0000287">
    <property type="term" value="F:magnesium ion binding"/>
    <property type="evidence" value="ECO:0007669"/>
    <property type="project" value="UniProtKB-UniRule"/>
</dbReference>
<dbReference type="PANTHER" id="PTHR10291">
    <property type="entry name" value="DEHYDRODOLICHYL DIPHOSPHATE SYNTHASE FAMILY MEMBER"/>
    <property type="match status" value="1"/>
</dbReference>
<dbReference type="InterPro" id="IPR018520">
    <property type="entry name" value="UPP_synth-like_CS"/>
</dbReference>
<feature type="binding site" evidence="2">
    <location>
        <begin position="59"/>
        <end position="61"/>
    </location>
    <ligand>
        <name>substrate</name>
    </ligand>
</feature>
<dbReference type="EMBL" id="FQ312005">
    <property type="protein sequence ID" value="CBW25164.1"/>
    <property type="molecule type" value="Genomic_DNA"/>
</dbReference>
<dbReference type="CDD" id="cd00475">
    <property type="entry name" value="Cis_IPPS"/>
    <property type="match status" value="1"/>
</dbReference>